<dbReference type="PANTHER" id="PTHR34472">
    <property type="entry name" value="SULFUR CARRIER PROTEIN THIS"/>
    <property type="match status" value="1"/>
</dbReference>
<proteinExistence type="predicted"/>
<gene>
    <name evidence="1" type="primary">thiS</name>
    <name evidence="1" type="ORF">RVY80_09885</name>
</gene>
<dbReference type="SUPFAM" id="SSF54285">
    <property type="entry name" value="MoaD/ThiS"/>
    <property type="match status" value="1"/>
</dbReference>
<comment type="caution">
    <text evidence="1">The sequence shown here is derived from an EMBL/GenBank/DDBJ whole genome shotgun (WGS) entry which is preliminary data.</text>
</comment>
<dbReference type="InterPro" id="IPR016155">
    <property type="entry name" value="Mopterin_synth/thiamin_S_b"/>
</dbReference>
<dbReference type="PANTHER" id="PTHR34472:SF1">
    <property type="entry name" value="SULFUR CARRIER PROTEIN THIS"/>
    <property type="match status" value="1"/>
</dbReference>
<keyword evidence="2" id="KW-1185">Reference proteome</keyword>
<dbReference type="Proteomes" id="UP001272515">
    <property type="component" value="Unassembled WGS sequence"/>
</dbReference>
<dbReference type="RefSeq" id="WP_295187539.1">
    <property type="nucleotide sequence ID" value="NZ_JAWJZA010000023.1"/>
</dbReference>
<evidence type="ECO:0000313" key="1">
    <source>
        <dbReference type="EMBL" id="MDV5089128.1"/>
    </source>
</evidence>
<sequence length="65" mass="7102">MNIQVNGACVNTSVRTLKEFLYSTAYKDKPVAVEYNGELVSRDAYETIVLTAADRLEIVTFVGGG</sequence>
<evidence type="ECO:0000313" key="2">
    <source>
        <dbReference type="Proteomes" id="UP001272515"/>
    </source>
</evidence>
<name>A0ABU3ZB39_9FIRM</name>
<dbReference type="InterPro" id="IPR003749">
    <property type="entry name" value="ThiS/MoaD-like"/>
</dbReference>
<dbReference type="InterPro" id="IPR012675">
    <property type="entry name" value="Beta-grasp_dom_sf"/>
</dbReference>
<accession>A0ABU3ZB39</accession>
<dbReference type="EMBL" id="JAWJZB010000013">
    <property type="protein sequence ID" value="MDV5089128.1"/>
    <property type="molecule type" value="Genomic_DNA"/>
</dbReference>
<dbReference type="Gene3D" id="3.10.20.30">
    <property type="match status" value="1"/>
</dbReference>
<dbReference type="CDD" id="cd00565">
    <property type="entry name" value="Ubl_ThiS"/>
    <property type="match status" value="1"/>
</dbReference>
<dbReference type="NCBIfam" id="TIGR01683">
    <property type="entry name" value="thiS"/>
    <property type="match status" value="1"/>
</dbReference>
<dbReference type="Pfam" id="PF02597">
    <property type="entry name" value="ThiS"/>
    <property type="match status" value="1"/>
</dbReference>
<organism evidence="1 2">
    <name type="scientific">Veillonella absiana</name>
    <dbReference type="NCBI Taxonomy" id="3079305"/>
    <lineage>
        <taxon>Bacteria</taxon>
        <taxon>Bacillati</taxon>
        <taxon>Bacillota</taxon>
        <taxon>Negativicutes</taxon>
        <taxon>Veillonellales</taxon>
        <taxon>Veillonellaceae</taxon>
        <taxon>Veillonella</taxon>
    </lineage>
</organism>
<dbReference type="InterPro" id="IPR010035">
    <property type="entry name" value="Thi_S"/>
</dbReference>
<reference evidence="1 2" key="1">
    <citation type="submission" date="2023-10" db="EMBL/GenBank/DDBJ databases">
        <title>Veillonella sp. nov., isolated from a pig farm feces dump.</title>
        <authorList>
            <person name="Chang Y.-H."/>
        </authorList>
    </citation>
    <scope>NUCLEOTIDE SEQUENCE [LARGE SCALE GENOMIC DNA]</scope>
    <source>
        <strain evidence="1 2">YH-vei2233</strain>
    </source>
</reference>
<protein>
    <submittedName>
        <fullName evidence="1">Sulfur carrier protein ThiS</fullName>
    </submittedName>
</protein>